<evidence type="ECO:0000313" key="1">
    <source>
        <dbReference type="EMBL" id="WFR98530.1"/>
    </source>
</evidence>
<organism evidence="1 2">
    <name type="scientific">Rhizobium tumorigenes</name>
    <dbReference type="NCBI Taxonomy" id="2041385"/>
    <lineage>
        <taxon>Bacteria</taxon>
        <taxon>Pseudomonadati</taxon>
        <taxon>Pseudomonadota</taxon>
        <taxon>Alphaproteobacteria</taxon>
        <taxon>Hyphomicrobiales</taxon>
        <taxon>Rhizobiaceae</taxon>
        <taxon>Rhizobium/Agrobacterium group</taxon>
        <taxon>Rhizobium</taxon>
    </lineage>
</organism>
<dbReference type="EMBL" id="CP117258">
    <property type="protein sequence ID" value="WFR98530.1"/>
    <property type="molecule type" value="Genomic_DNA"/>
</dbReference>
<accession>A0AAF1KUL0</accession>
<dbReference type="Proteomes" id="UP000249499">
    <property type="component" value="Plasmid unnamed1"/>
</dbReference>
<keyword evidence="2" id="KW-1185">Reference proteome</keyword>
<proteinExistence type="predicted"/>
<keyword evidence="1" id="KW-0614">Plasmid</keyword>
<evidence type="ECO:0000313" key="2">
    <source>
        <dbReference type="Proteomes" id="UP000249499"/>
    </source>
</evidence>
<reference evidence="2" key="2">
    <citation type="journal article" date="2023" name="MicrobiologyOpen">
        <title>Genomics of the tumorigenes clade of the family Rhizobiaceae and description of Rhizobium rhododendri sp. nov.</title>
        <authorList>
            <person name="Kuzmanovic N."/>
            <person name="diCenzo G.C."/>
            <person name="Bunk B."/>
            <person name="Sproeer C."/>
            <person name="Fruehling A."/>
            <person name="Neumann-Schaal M."/>
            <person name="Overmann J."/>
            <person name="Smalla K."/>
        </authorList>
    </citation>
    <scope>NUCLEOTIDE SEQUENCE [LARGE SCALE GENOMIC DNA]</scope>
    <source>
        <strain evidence="2">1078</strain>
        <plasmid evidence="2">unnamed1</plasmid>
    </source>
</reference>
<dbReference type="KEGG" id="rtu:PR017_24770"/>
<dbReference type="AlphaFoldDB" id="A0AAF1KUL0"/>
<reference evidence="1 2" key="1">
    <citation type="journal article" date="2018" name="Sci. Rep.">
        <title>Rhizobium tumorigenes sp. nov., a novel plant tumorigenic bacterium isolated from cane gall tumors on thornless blackberry.</title>
        <authorList>
            <person name="Kuzmanovi N."/>
            <person name="Smalla K."/>
            <person name="Gronow S."/>
            <person name="PuBawska J."/>
        </authorList>
    </citation>
    <scope>NUCLEOTIDE SEQUENCE [LARGE SCALE GENOMIC DNA]</scope>
    <source>
        <strain evidence="1 2">1078</strain>
    </source>
</reference>
<sequence length="81" mass="9228">MSRRANRYAELSGRIVSAAKFCEFLDAGGRVLTEGDSAGWRDVTADVLHKERSKVRALERIRTLLYADMVREDDRPSSMMH</sequence>
<name>A0AAF1KUL0_9HYPH</name>
<protein>
    <submittedName>
        <fullName evidence="1">Uncharacterized protein</fullName>
    </submittedName>
</protein>
<gene>
    <name evidence="1" type="ORF">PR017_24770</name>
</gene>
<geneLocation type="plasmid" evidence="1 2">
    <name>unnamed1</name>
</geneLocation>
<dbReference type="RefSeq" id="WP_133255637.1">
    <property type="nucleotide sequence ID" value="NZ_CP117258.1"/>
</dbReference>